<evidence type="ECO:0000313" key="9">
    <source>
        <dbReference type="Proteomes" id="UP001143543"/>
    </source>
</evidence>
<name>A0ABQ5MM49_9FLAO</name>
<evidence type="ECO:0000313" key="8">
    <source>
        <dbReference type="EMBL" id="GLB50454.1"/>
    </source>
</evidence>
<keyword evidence="5" id="KW-0812">Transmembrane</keyword>
<evidence type="ECO:0000256" key="5">
    <source>
        <dbReference type="SAM" id="Phobius"/>
    </source>
</evidence>
<proteinExistence type="predicted"/>
<dbReference type="Gene3D" id="1.10.760.10">
    <property type="entry name" value="Cytochrome c-like domain"/>
    <property type="match status" value="1"/>
</dbReference>
<dbReference type="EMBL" id="BRVO01000003">
    <property type="protein sequence ID" value="GLB50454.1"/>
    <property type="molecule type" value="Genomic_DNA"/>
</dbReference>
<feature type="chain" id="PRO_5047282742" description="Cytochrome c domain-containing protein" evidence="6">
    <location>
        <begin position="26"/>
        <end position="203"/>
    </location>
</feature>
<keyword evidence="2 4" id="KW-0479">Metal-binding</keyword>
<evidence type="ECO:0000259" key="7">
    <source>
        <dbReference type="PROSITE" id="PS51007"/>
    </source>
</evidence>
<evidence type="ECO:0000256" key="2">
    <source>
        <dbReference type="ARBA" id="ARBA00022723"/>
    </source>
</evidence>
<keyword evidence="9" id="KW-1185">Reference proteome</keyword>
<evidence type="ECO:0000256" key="6">
    <source>
        <dbReference type="SAM" id="SignalP"/>
    </source>
</evidence>
<keyword evidence="6" id="KW-0732">Signal</keyword>
<dbReference type="InterPro" id="IPR036909">
    <property type="entry name" value="Cyt_c-like_dom_sf"/>
</dbReference>
<dbReference type="Pfam" id="PF00034">
    <property type="entry name" value="Cytochrom_C"/>
    <property type="match status" value="1"/>
</dbReference>
<feature type="transmembrane region" description="Helical" evidence="5">
    <location>
        <begin position="165"/>
        <end position="185"/>
    </location>
</feature>
<dbReference type="Proteomes" id="UP001143543">
    <property type="component" value="Unassembled WGS sequence"/>
</dbReference>
<sequence length="203" mass="22587">MKLYKSLTQIIFTTFLFLVTQAIVAQDDVVAGKKTFNTRCAACHSVAKKMVGPALKNVDERHTIDWIVNFVHSSQAVIKSGDTAAVRLFKENNQIVMPDHADLSATAIKNVIAYIKEESLKTAGTKEIKIVENYKPYKGETSAWHKIVYLDLPGEHKPITSSDTFFWGVLTFGIGIFIAALLLFVKIGDMGDVIIDAIKRKKK</sequence>
<comment type="caution">
    <text evidence="8">The sequence shown here is derived from an EMBL/GenBank/DDBJ whole genome shotgun (WGS) entry which is preliminary data.</text>
</comment>
<evidence type="ECO:0000256" key="4">
    <source>
        <dbReference type="PROSITE-ProRule" id="PRU00433"/>
    </source>
</evidence>
<evidence type="ECO:0000256" key="1">
    <source>
        <dbReference type="ARBA" id="ARBA00022617"/>
    </source>
</evidence>
<evidence type="ECO:0000256" key="3">
    <source>
        <dbReference type="ARBA" id="ARBA00023004"/>
    </source>
</evidence>
<dbReference type="InterPro" id="IPR009056">
    <property type="entry name" value="Cyt_c-like_dom"/>
</dbReference>
<keyword evidence="5" id="KW-0472">Membrane</keyword>
<dbReference type="PROSITE" id="PS51007">
    <property type="entry name" value="CYTC"/>
    <property type="match status" value="1"/>
</dbReference>
<gene>
    <name evidence="8" type="ORF">Y10_28220</name>
</gene>
<dbReference type="RefSeq" id="WP_281766079.1">
    <property type="nucleotide sequence ID" value="NZ_BRVO01000003.1"/>
</dbReference>
<keyword evidence="1 4" id="KW-0349">Heme</keyword>
<keyword evidence="5" id="KW-1133">Transmembrane helix</keyword>
<keyword evidence="3 4" id="KW-0408">Iron</keyword>
<reference evidence="8" key="1">
    <citation type="submission" date="2022-07" db="EMBL/GenBank/DDBJ databases">
        <title>Taxonomy of Novel Oxalotrophic and Methylotrophic Bacteria.</title>
        <authorList>
            <person name="Sahin N."/>
            <person name="Tani A."/>
        </authorList>
    </citation>
    <scope>NUCLEOTIDE SEQUENCE</scope>
    <source>
        <strain evidence="8">Y10</strain>
    </source>
</reference>
<protein>
    <recommendedName>
        <fullName evidence="7">Cytochrome c domain-containing protein</fullName>
    </recommendedName>
</protein>
<feature type="signal peptide" evidence="6">
    <location>
        <begin position="1"/>
        <end position="25"/>
    </location>
</feature>
<accession>A0ABQ5MM49</accession>
<feature type="domain" description="Cytochrome c" evidence="7">
    <location>
        <begin position="27"/>
        <end position="119"/>
    </location>
</feature>
<dbReference type="SUPFAM" id="SSF46626">
    <property type="entry name" value="Cytochrome c"/>
    <property type="match status" value="1"/>
</dbReference>
<organism evidence="8 9">
    <name type="scientific">Neptunitalea lumnitzerae</name>
    <dbReference type="NCBI Taxonomy" id="2965509"/>
    <lineage>
        <taxon>Bacteria</taxon>
        <taxon>Pseudomonadati</taxon>
        <taxon>Bacteroidota</taxon>
        <taxon>Flavobacteriia</taxon>
        <taxon>Flavobacteriales</taxon>
        <taxon>Flavobacteriaceae</taxon>
        <taxon>Neptunitalea</taxon>
    </lineage>
</organism>